<comment type="caution">
    <text evidence="3">The sequence shown here is derived from an EMBL/GenBank/DDBJ whole genome shotgun (WGS) entry which is preliminary data.</text>
</comment>
<organism evidence="3 4">
    <name type="scientific">Salvia divinorum</name>
    <name type="common">Maria pastora</name>
    <name type="synonym">Diviner's sage</name>
    <dbReference type="NCBI Taxonomy" id="28513"/>
    <lineage>
        <taxon>Eukaryota</taxon>
        <taxon>Viridiplantae</taxon>
        <taxon>Streptophyta</taxon>
        <taxon>Embryophyta</taxon>
        <taxon>Tracheophyta</taxon>
        <taxon>Spermatophyta</taxon>
        <taxon>Magnoliopsida</taxon>
        <taxon>eudicotyledons</taxon>
        <taxon>Gunneridae</taxon>
        <taxon>Pentapetalae</taxon>
        <taxon>asterids</taxon>
        <taxon>lamiids</taxon>
        <taxon>Lamiales</taxon>
        <taxon>Lamiaceae</taxon>
        <taxon>Nepetoideae</taxon>
        <taxon>Mentheae</taxon>
        <taxon>Salviinae</taxon>
        <taxon>Salvia</taxon>
        <taxon>Salvia subgen. Calosphace</taxon>
    </lineage>
</organism>
<feature type="compositionally biased region" description="Acidic residues" evidence="1">
    <location>
        <begin position="172"/>
        <end position="185"/>
    </location>
</feature>
<evidence type="ECO:0000313" key="4">
    <source>
        <dbReference type="Proteomes" id="UP001567538"/>
    </source>
</evidence>
<dbReference type="PANTHER" id="PTHR34947:SF2">
    <property type="entry name" value="TRANSMEMBRANE PROTEIN"/>
    <property type="match status" value="1"/>
</dbReference>
<evidence type="ECO:0000313" key="3">
    <source>
        <dbReference type="EMBL" id="KAL1556189.1"/>
    </source>
</evidence>
<dbReference type="AlphaFoldDB" id="A0ABD1HIC9"/>
<reference evidence="3 4" key="1">
    <citation type="submission" date="2024-06" db="EMBL/GenBank/DDBJ databases">
        <title>A chromosome level genome sequence of Diviner's sage (Salvia divinorum).</title>
        <authorList>
            <person name="Ford S.A."/>
            <person name="Ro D.-K."/>
            <person name="Ness R.W."/>
            <person name="Phillips M.A."/>
        </authorList>
    </citation>
    <scope>NUCLEOTIDE SEQUENCE [LARGE SCALE GENOMIC DNA]</scope>
    <source>
        <strain evidence="3">SAF-2024a</strain>
        <tissue evidence="3">Leaf</tissue>
    </source>
</reference>
<evidence type="ECO:0000256" key="2">
    <source>
        <dbReference type="SAM" id="Phobius"/>
    </source>
</evidence>
<feature type="transmembrane region" description="Helical" evidence="2">
    <location>
        <begin position="59"/>
        <end position="77"/>
    </location>
</feature>
<gene>
    <name evidence="3" type="ORF">AAHA92_11842</name>
</gene>
<dbReference type="EMBL" id="JBEAFC010000005">
    <property type="protein sequence ID" value="KAL1556189.1"/>
    <property type="molecule type" value="Genomic_DNA"/>
</dbReference>
<sequence>MDQKYHPTGSQPSKKMISQLLISVSLFSFLVSYSSSLLHPSPKFHPYFSANSFHLLTHALSKNCLFLVCNGLLVFLAKSSGLIRPPAAHDLDDKRIADALMQTALDRFQLDETTDADSDRDRDGEKVGKEVSIFIAESEEERGEDDRDSGDGNRPDSASCWLFKDDVEELYGLGDEEGEDDDDEKKEEMVSTEELNRKFEDFIRKMKEEIIISEARHKVLMLNSPN</sequence>
<keyword evidence="2" id="KW-0812">Transmembrane</keyword>
<evidence type="ECO:0000256" key="1">
    <source>
        <dbReference type="SAM" id="MobiDB-lite"/>
    </source>
</evidence>
<dbReference type="Proteomes" id="UP001567538">
    <property type="component" value="Unassembled WGS sequence"/>
</dbReference>
<accession>A0ABD1HIC9</accession>
<feature type="compositionally biased region" description="Acidic residues" evidence="1">
    <location>
        <begin position="137"/>
        <end position="148"/>
    </location>
</feature>
<keyword evidence="2" id="KW-1133">Transmembrane helix</keyword>
<keyword evidence="2" id="KW-0472">Membrane</keyword>
<name>A0ABD1HIC9_SALDI</name>
<dbReference type="PANTHER" id="PTHR34947">
    <property type="entry name" value="TRANSMEMBRANE PROTEIN"/>
    <property type="match status" value="1"/>
</dbReference>
<feature type="transmembrane region" description="Helical" evidence="2">
    <location>
        <begin position="20"/>
        <end position="39"/>
    </location>
</feature>
<feature type="region of interest" description="Disordered" evidence="1">
    <location>
        <begin position="172"/>
        <end position="192"/>
    </location>
</feature>
<keyword evidence="4" id="KW-1185">Reference proteome</keyword>
<feature type="region of interest" description="Disordered" evidence="1">
    <location>
        <begin position="134"/>
        <end position="159"/>
    </location>
</feature>
<protein>
    <submittedName>
        <fullName evidence="3">Uncharacterized protein</fullName>
    </submittedName>
</protein>
<proteinExistence type="predicted"/>